<name>A0A6A8DFX1_9BACI</name>
<reference evidence="1" key="1">
    <citation type="submission" date="2019-11" db="EMBL/GenBank/DDBJ databases">
        <authorList>
            <person name="Li J."/>
        </authorList>
    </citation>
    <scope>NUCLEOTIDE SEQUENCE</scope>
    <source>
        <strain evidence="1">B6B</strain>
    </source>
</reference>
<proteinExistence type="predicted"/>
<accession>A0A6A8DFX1</accession>
<sequence length="101" mass="11593">MDEMNNHRGEKESESLPPGVYVYTSELPEMMEKNQPSYSINLEPVWLNHLLMHLNKDLQVVTVSGTLEGKLTGAAVDHLQLTVQGIDYHIRYPHVVYFRKA</sequence>
<dbReference type="OrthoDB" id="2614898at2"/>
<gene>
    <name evidence="1" type="ORF">GH741_08615</name>
</gene>
<evidence type="ECO:0000313" key="1">
    <source>
        <dbReference type="EMBL" id="MRH42749.1"/>
    </source>
</evidence>
<dbReference type="InterPro" id="IPR020139">
    <property type="entry name" value="DUF2642"/>
</dbReference>
<dbReference type="Pfam" id="PF10842">
    <property type="entry name" value="DUF2642"/>
    <property type="match status" value="1"/>
</dbReference>
<dbReference type="RefSeq" id="WP_153736394.1">
    <property type="nucleotide sequence ID" value="NZ_WJNG01000006.1"/>
</dbReference>
<dbReference type="Proteomes" id="UP000799092">
    <property type="component" value="Unassembled WGS sequence"/>
</dbReference>
<dbReference type="AlphaFoldDB" id="A0A6A8DFX1"/>
<keyword evidence="2" id="KW-1185">Reference proteome</keyword>
<protein>
    <submittedName>
        <fullName evidence="1">DUF2642 domain-containing protein</fullName>
    </submittedName>
</protein>
<organism evidence="1 2">
    <name type="scientific">Aquibacillus halophilus</name>
    <dbReference type="NCBI Taxonomy" id="930132"/>
    <lineage>
        <taxon>Bacteria</taxon>
        <taxon>Bacillati</taxon>
        <taxon>Bacillota</taxon>
        <taxon>Bacilli</taxon>
        <taxon>Bacillales</taxon>
        <taxon>Bacillaceae</taxon>
        <taxon>Aquibacillus</taxon>
    </lineage>
</organism>
<comment type="caution">
    <text evidence="1">The sequence shown here is derived from an EMBL/GenBank/DDBJ whole genome shotgun (WGS) entry which is preliminary data.</text>
</comment>
<dbReference type="EMBL" id="WJNG01000006">
    <property type="protein sequence ID" value="MRH42749.1"/>
    <property type="molecule type" value="Genomic_DNA"/>
</dbReference>
<evidence type="ECO:0000313" key="2">
    <source>
        <dbReference type="Proteomes" id="UP000799092"/>
    </source>
</evidence>